<keyword evidence="8" id="KW-0456">Lyase</keyword>
<keyword evidence="9" id="KW-1185">Reference proteome</keyword>
<dbReference type="PRINTS" id="PR00147">
    <property type="entry name" value="DNAPHOTLYASE"/>
</dbReference>
<proteinExistence type="inferred from homology"/>
<evidence type="ECO:0000313" key="9">
    <source>
        <dbReference type="Proteomes" id="UP000198994"/>
    </source>
</evidence>
<dbReference type="PROSITE" id="PS51645">
    <property type="entry name" value="PHR_CRY_ALPHA_BETA"/>
    <property type="match status" value="1"/>
</dbReference>
<dbReference type="Pfam" id="PF00875">
    <property type="entry name" value="DNA_photolyase"/>
    <property type="match status" value="1"/>
</dbReference>
<dbReference type="GO" id="GO:0071949">
    <property type="term" value="F:FAD binding"/>
    <property type="evidence" value="ECO:0007669"/>
    <property type="project" value="TreeGrafter"/>
</dbReference>
<dbReference type="RefSeq" id="WP_089960487.1">
    <property type="nucleotide sequence ID" value="NZ_FNAV01000009.1"/>
</dbReference>
<evidence type="ECO:0000256" key="2">
    <source>
        <dbReference type="ARBA" id="ARBA00022630"/>
    </source>
</evidence>
<dbReference type="SUPFAM" id="SSF52425">
    <property type="entry name" value="Cryptochrome/photolyase, N-terminal domain"/>
    <property type="match status" value="1"/>
</dbReference>
<accession>A0A1G7GLE8</accession>
<comment type="similarity">
    <text evidence="6">Belongs to the DNA photolyase family.</text>
</comment>
<dbReference type="Pfam" id="PF03441">
    <property type="entry name" value="FAD_binding_7"/>
    <property type="match status" value="1"/>
</dbReference>
<dbReference type="InterPro" id="IPR014729">
    <property type="entry name" value="Rossmann-like_a/b/a_fold"/>
</dbReference>
<keyword evidence="6" id="KW-0157">Chromophore</keyword>
<dbReference type="InterPro" id="IPR005101">
    <property type="entry name" value="Cryptochr/Photolyase_FAD-bd"/>
</dbReference>
<evidence type="ECO:0000256" key="5">
    <source>
        <dbReference type="PIRSR" id="PIRSR602081-2"/>
    </source>
</evidence>
<dbReference type="STRING" id="282683.SAMN04488105_10973"/>
<evidence type="ECO:0000256" key="1">
    <source>
        <dbReference type="ARBA" id="ARBA00001932"/>
    </source>
</evidence>
<evidence type="ECO:0000256" key="3">
    <source>
        <dbReference type="ARBA" id="ARBA00022827"/>
    </source>
</evidence>
<organism evidence="8 9">
    <name type="scientific">Salipiger thiooxidans</name>
    <dbReference type="NCBI Taxonomy" id="282683"/>
    <lineage>
        <taxon>Bacteria</taxon>
        <taxon>Pseudomonadati</taxon>
        <taxon>Pseudomonadota</taxon>
        <taxon>Alphaproteobacteria</taxon>
        <taxon>Rhodobacterales</taxon>
        <taxon>Roseobacteraceae</taxon>
        <taxon>Salipiger</taxon>
    </lineage>
</organism>
<dbReference type="EMBL" id="FNAV01000009">
    <property type="protein sequence ID" value="SDE88960.1"/>
    <property type="molecule type" value="Genomic_DNA"/>
</dbReference>
<feature type="site" description="Electron transfer via tryptophanyl radical" evidence="5">
    <location>
        <position position="305"/>
    </location>
</feature>
<dbReference type="InterPro" id="IPR002081">
    <property type="entry name" value="Cryptochrome/DNA_photolyase_1"/>
</dbReference>
<comment type="cofactor">
    <cofactor evidence="4">
        <name>FAD</name>
        <dbReference type="ChEBI" id="CHEBI:57692"/>
    </cofactor>
    <text evidence="4">Binds 1 FAD per subunit.</text>
</comment>
<feature type="binding site" evidence="4">
    <location>
        <begin position="373"/>
        <end position="375"/>
    </location>
    <ligand>
        <name>FAD</name>
        <dbReference type="ChEBI" id="CHEBI:57692"/>
    </ligand>
</feature>
<dbReference type="Proteomes" id="UP000198994">
    <property type="component" value="Unassembled WGS sequence"/>
</dbReference>
<dbReference type="SUPFAM" id="SSF48173">
    <property type="entry name" value="Cryptochrome/photolyase FAD-binding domain"/>
    <property type="match status" value="1"/>
</dbReference>
<dbReference type="OrthoDB" id="9772484at2"/>
<feature type="binding site" evidence="4">
    <location>
        <position position="271"/>
    </location>
    <ligand>
        <name>FAD</name>
        <dbReference type="ChEBI" id="CHEBI:57692"/>
    </ligand>
</feature>
<dbReference type="GO" id="GO:0003904">
    <property type="term" value="F:deoxyribodipyrimidine photo-lyase activity"/>
    <property type="evidence" value="ECO:0007669"/>
    <property type="project" value="TreeGrafter"/>
</dbReference>
<dbReference type="Gene3D" id="3.40.50.620">
    <property type="entry name" value="HUPs"/>
    <property type="match status" value="1"/>
</dbReference>
<dbReference type="GO" id="GO:0009416">
    <property type="term" value="P:response to light stimulus"/>
    <property type="evidence" value="ECO:0007669"/>
    <property type="project" value="TreeGrafter"/>
</dbReference>
<dbReference type="Gene3D" id="1.25.40.80">
    <property type="match status" value="1"/>
</dbReference>
<evidence type="ECO:0000259" key="7">
    <source>
        <dbReference type="PROSITE" id="PS51645"/>
    </source>
</evidence>
<keyword evidence="3 4" id="KW-0274">FAD</keyword>
<comment type="cofactor">
    <cofactor evidence="1">
        <name>(6R)-5,10-methylene-5,6,7,8-tetrahydrofolate</name>
        <dbReference type="ChEBI" id="CHEBI:15636"/>
    </cofactor>
</comment>
<reference evidence="9" key="1">
    <citation type="submission" date="2016-10" db="EMBL/GenBank/DDBJ databases">
        <authorList>
            <person name="Varghese N."/>
            <person name="Submissions S."/>
        </authorList>
    </citation>
    <scope>NUCLEOTIDE SEQUENCE [LARGE SCALE GENOMIC DNA]</scope>
    <source>
        <strain evidence="9">DSM 10146</strain>
    </source>
</reference>
<feature type="site" description="Electron transfer via tryptophanyl radical" evidence="5">
    <location>
        <position position="360"/>
    </location>
</feature>
<name>A0A1G7GLE8_9RHOB</name>
<evidence type="ECO:0000256" key="4">
    <source>
        <dbReference type="PIRSR" id="PIRSR602081-1"/>
    </source>
</evidence>
<feature type="domain" description="Photolyase/cryptochrome alpha/beta" evidence="7">
    <location>
        <begin position="5"/>
        <end position="131"/>
    </location>
</feature>
<keyword evidence="2 4" id="KW-0285">Flavoprotein</keyword>
<dbReference type="InterPro" id="IPR036155">
    <property type="entry name" value="Crypto/Photolyase_N_sf"/>
</dbReference>
<dbReference type="InterPro" id="IPR006050">
    <property type="entry name" value="DNA_photolyase_N"/>
</dbReference>
<dbReference type="Gene3D" id="1.10.579.10">
    <property type="entry name" value="DNA Cyclobutane Dipyrimidine Photolyase, subunit A, domain 3"/>
    <property type="match status" value="1"/>
</dbReference>
<dbReference type="GO" id="GO:0003677">
    <property type="term" value="F:DNA binding"/>
    <property type="evidence" value="ECO:0007669"/>
    <property type="project" value="TreeGrafter"/>
</dbReference>
<dbReference type="InterPro" id="IPR036134">
    <property type="entry name" value="Crypto/Photolyase_FAD-like_sf"/>
</dbReference>
<dbReference type="PANTHER" id="PTHR11455:SF9">
    <property type="entry name" value="CRYPTOCHROME CIRCADIAN CLOCK 5 ISOFORM X1"/>
    <property type="match status" value="1"/>
</dbReference>
<evidence type="ECO:0000256" key="6">
    <source>
        <dbReference type="RuleBase" id="RU004182"/>
    </source>
</evidence>
<sequence>MSESSPIIVWIRRDLRLTDHAALHEAGRSGRPVIPVFIRDHGVDSLGAAPKWRLGKGLGHFTKVLGDKGSRLVLRAGPAREVLEALIDETGAGAVWWQRAYDPAAVERDTAVKAALKDRGTDVRSFAGHLLFEPWTVETKQGGYYKVYSPFWRAVCERDVPEPLAAPSKLTPPESWPEGEALDDWQLGAAMRRGGPVVGAHVRLGEETAQARLGAFMANGVDGYKDGRNLVAEDGCSGLSENLSLGEISPAQCWHAAMRARDAGKAGAETWAKELVWREFAYHLMWHTPHLLEDNWREEWKAFPWNEDERRREVIAWKRARTGIPFVDAALREMYVTGRMHNRARMIVASYLTKHLMCHWKIGLDWFEDCLTDWDPASNALGWQWTAGSGPDAAPYFRVFNPITQREKFDPDRAYIRRWIAEGEGTPTDTALSYFDAIPESWAMNPDDPYPDPVVSAEDGRKAALAAYEDRDF</sequence>
<protein>
    <submittedName>
        <fullName evidence="8">Deoxyribodipyrimidine photo-lyase</fullName>
    </submittedName>
</protein>
<evidence type="ECO:0000313" key="8">
    <source>
        <dbReference type="EMBL" id="SDE88960.1"/>
    </source>
</evidence>
<dbReference type="PANTHER" id="PTHR11455">
    <property type="entry name" value="CRYPTOCHROME"/>
    <property type="match status" value="1"/>
</dbReference>
<dbReference type="AlphaFoldDB" id="A0A1G7GLE8"/>
<feature type="binding site" evidence="4">
    <location>
        <position position="224"/>
    </location>
    <ligand>
        <name>FAD</name>
        <dbReference type="ChEBI" id="CHEBI:57692"/>
    </ligand>
</feature>
<gene>
    <name evidence="8" type="ORF">SAMN04488105_10973</name>
</gene>
<feature type="site" description="Electron transfer via tryptophanyl radical" evidence="5">
    <location>
        <position position="383"/>
    </location>
</feature>